<reference evidence="1" key="1">
    <citation type="submission" date="2021-05" db="EMBL/GenBank/DDBJ databases">
        <authorList>
            <person name="Scholz U."/>
            <person name="Mascher M."/>
            <person name="Fiebig A."/>
        </authorList>
    </citation>
    <scope>NUCLEOTIDE SEQUENCE [LARGE SCALE GENOMIC DNA]</scope>
</reference>
<proteinExistence type="predicted"/>
<protein>
    <submittedName>
        <fullName evidence="1">Uncharacterized protein</fullName>
    </submittedName>
</protein>
<evidence type="ECO:0000313" key="1">
    <source>
        <dbReference type="EnsemblPlants" id="AVESA.00010b.r2.1DG0159580.1.CDS.1"/>
    </source>
</evidence>
<accession>A0ACD5U1G2</accession>
<reference evidence="1" key="2">
    <citation type="submission" date="2025-09" db="UniProtKB">
        <authorList>
            <consortium name="EnsemblPlants"/>
        </authorList>
    </citation>
    <scope>IDENTIFICATION</scope>
</reference>
<dbReference type="Proteomes" id="UP001732700">
    <property type="component" value="Chromosome 1D"/>
</dbReference>
<evidence type="ECO:0000313" key="2">
    <source>
        <dbReference type="Proteomes" id="UP001732700"/>
    </source>
</evidence>
<dbReference type="EnsemblPlants" id="AVESA.00010b.r2.1DG0159580.1">
    <property type="protein sequence ID" value="AVESA.00010b.r2.1DG0159580.1.CDS.1"/>
    <property type="gene ID" value="AVESA.00010b.r2.1DG0159580"/>
</dbReference>
<organism evidence="1 2">
    <name type="scientific">Avena sativa</name>
    <name type="common">Oat</name>
    <dbReference type="NCBI Taxonomy" id="4498"/>
    <lineage>
        <taxon>Eukaryota</taxon>
        <taxon>Viridiplantae</taxon>
        <taxon>Streptophyta</taxon>
        <taxon>Embryophyta</taxon>
        <taxon>Tracheophyta</taxon>
        <taxon>Spermatophyta</taxon>
        <taxon>Magnoliopsida</taxon>
        <taxon>Liliopsida</taxon>
        <taxon>Poales</taxon>
        <taxon>Poaceae</taxon>
        <taxon>BOP clade</taxon>
        <taxon>Pooideae</taxon>
        <taxon>Poodae</taxon>
        <taxon>Poeae</taxon>
        <taxon>Poeae Chloroplast Group 1 (Aveneae type)</taxon>
        <taxon>Aveninae</taxon>
        <taxon>Avena</taxon>
    </lineage>
</organism>
<sequence length="279" mass="28754">MQTFKATHSSTNLAVISSVLDHFESFRSFKKSSNAVCDGPLPASASAAFNFANASLSLSFLPSSDSSTSLTFFATSPAVTSSSSYPSITTPAFISSTTNTLFSLCSAYCGQHSIGTPADAASRTEFHPQCVMNAPVAACRSTSTCGAHIFSTIPLPRVLSVNPSGRSASRSGSGRGRKNLAGSMGGLRTTHRKRCPVFSSPWAIAFSCAADTAPRLPKQTNTTLRSGCASSHDRHACRSPSAAAPFTISGPMQCTGGVGRSGTHTPSLSALTALASSHS</sequence>
<keyword evidence="2" id="KW-1185">Reference proteome</keyword>
<name>A0ACD5U1G2_AVESA</name>